<comment type="caution">
    <text evidence="2">The sequence shown here is derived from an EMBL/GenBank/DDBJ whole genome shotgun (WGS) entry which is preliminary data.</text>
</comment>
<evidence type="ECO:0000313" key="2">
    <source>
        <dbReference type="EMBL" id="KAL2327251.1"/>
    </source>
</evidence>
<evidence type="ECO:0000313" key="3">
    <source>
        <dbReference type="Proteomes" id="UP001603857"/>
    </source>
</evidence>
<accession>A0ABD1LUN9</accession>
<feature type="signal peptide" evidence="1">
    <location>
        <begin position="1"/>
        <end position="21"/>
    </location>
</feature>
<name>A0ABD1LUN9_9FABA</name>
<reference evidence="2 3" key="1">
    <citation type="submission" date="2024-08" db="EMBL/GenBank/DDBJ databases">
        <title>Insights into the chromosomal genome structure of Flemingia macrophylla.</title>
        <authorList>
            <person name="Ding Y."/>
            <person name="Zhao Y."/>
            <person name="Bi W."/>
            <person name="Wu M."/>
            <person name="Zhao G."/>
            <person name="Gong Y."/>
            <person name="Li W."/>
            <person name="Zhang P."/>
        </authorList>
    </citation>
    <scope>NUCLEOTIDE SEQUENCE [LARGE SCALE GENOMIC DNA]</scope>
    <source>
        <strain evidence="2">DYQJB</strain>
        <tissue evidence="2">Leaf</tissue>
    </source>
</reference>
<dbReference type="AlphaFoldDB" id="A0ABD1LUN9"/>
<organism evidence="2 3">
    <name type="scientific">Flemingia macrophylla</name>
    <dbReference type="NCBI Taxonomy" id="520843"/>
    <lineage>
        <taxon>Eukaryota</taxon>
        <taxon>Viridiplantae</taxon>
        <taxon>Streptophyta</taxon>
        <taxon>Embryophyta</taxon>
        <taxon>Tracheophyta</taxon>
        <taxon>Spermatophyta</taxon>
        <taxon>Magnoliopsida</taxon>
        <taxon>eudicotyledons</taxon>
        <taxon>Gunneridae</taxon>
        <taxon>Pentapetalae</taxon>
        <taxon>rosids</taxon>
        <taxon>fabids</taxon>
        <taxon>Fabales</taxon>
        <taxon>Fabaceae</taxon>
        <taxon>Papilionoideae</taxon>
        <taxon>50 kb inversion clade</taxon>
        <taxon>NPAAA clade</taxon>
        <taxon>indigoferoid/millettioid clade</taxon>
        <taxon>Phaseoleae</taxon>
        <taxon>Flemingia</taxon>
    </lineage>
</organism>
<protein>
    <recommendedName>
        <fullName evidence="4">Secreted protein</fullName>
    </recommendedName>
</protein>
<sequence>MILGFFIFSPLFSASLLFAQALTCITVCFPCKFNSKLLASFSYDFFGFVALSHDRKLLGSIAHDQLLKLHQFPNSMKFMGIVSFAF</sequence>
<gene>
    <name evidence="2" type="ORF">Fmac_020678</name>
</gene>
<dbReference type="EMBL" id="JBGMDY010000007">
    <property type="protein sequence ID" value="KAL2327251.1"/>
    <property type="molecule type" value="Genomic_DNA"/>
</dbReference>
<keyword evidence="3" id="KW-1185">Reference proteome</keyword>
<feature type="chain" id="PRO_5044767783" description="Secreted protein" evidence="1">
    <location>
        <begin position="22"/>
        <end position="86"/>
    </location>
</feature>
<keyword evidence="1" id="KW-0732">Signal</keyword>
<evidence type="ECO:0000256" key="1">
    <source>
        <dbReference type="SAM" id="SignalP"/>
    </source>
</evidence>
<proteinExistence type="predicted"/>
<evidence type="ECO:0008006" key="4">
    <source>
        <dbReference type="Google" id="ProtNLM"/>
    </source>
</evidence>
<dbReference type="Proteomes" id="UP001603857">
    <property type="component" value="Unassembled WGS sequence"/>
</dbReference>